<gene>
    <name evidence="2" type="ORF">UTRI_00212_B</name>
</gene>
<feature type="region of interest" description="Disordered" evidence="1">
    <location>
        <begin position="372"/>
        <end position="396"/>
    </location>
</feature>
<reference evidence="2 3" key="1">
    <citation type="submission" date="2018-03" db="EMBL/GenBank/DDBJ databases">
        <authorList>
            <person name="Guldener U."/>
        </authorList>
    </citation>
    <scope>NUCLEOTIDE SEQUENCE [LARGE SCALE GENOMIC DNA]</scope>
    <source>
        <strain evidence="2 3">NBRC100155</strain>
    </source>
</reference>
<feature type="compositionally biased region" description="Basic and acidic residues" evidence="1">
    <location>
        <begin position="39"/>
        <end position="66"/>
    </location>
</feature>
<protein>
    <submittedName>
        <fullName evidence="2">Uncharacterized protein</fullName>
    </submittedName>
</protein>
<dbReference type="Proteomes" id="UP000324022">
    <property type="component" value="Unassembled WGS sequence"/>
</dbReference>
<organism evidence="2 3">
    <name type="scientific">Ustilago trichophora</name>
    <dbReference type="NCBI Taxonomy" id="86804"/>
    <lineage>
        <taxon>Eukaryota</taxon>
        <taxon>Fungi</taxon>
        <taxon>Dikarya</taxon>
        <taxon>Basidiomycota</taxon>
        <taxon>Ustilaginomycotina</taxon>
        <taxon>Ustilaginomycetes</taxon>
        <taxon>Ustilaginales</taxon>
        <taxon>Ustilaginaceae</taxon>
        <taxon>Ustilago</taxon>
    </lineage>
</organism>
<evidence type="ECO:0000313" key="3">
    <source>
        <dbReference type="Proteomes" id="UP000324022"/>
    </source>
</evidence>
<feature type="compositionally biased region" description="Polar residues" evidence="1">
    <location>
        <begin position="24"/>
        <end position="36"/>
    </location>
</feature>
<dbReference type="EMBL" id="OOIN01000001">
    <property type="protein sequence ID" value="SPO19818.1"/>
    <property type="molecule type" value="Genomic_DNA"/>
</dbReference>
<feature type="compositionally biased region" description="Polar residues" evidence="1">
    <location>
        <begin position="1"/>
        <end position="11"/>
    </location>
</feature>
<keyword evidence="3" id="KW-1185">Reference proteome</keyword>
<feature type="region of interest" description="Disordered" evidence="1">
    <location>
        <begin position="1"/>
        <end position="84"/>
    </location>
</feature>
<dbReference type="AlphaFoldDB" id="A0A5C3DP26"/>
<accession>A0A5C3DP26</accession>
<sequence length="542" mass="59222">MSQHTPNATPSRSRRGQLPETPGSARSTASANTTMDRGSLLDRVEELELETHDLRRAISAERERRRNAASSSSSSSARRERFARHGGSSLALRYFDPSSGGDDVKEKLMEKLKRMDDDALTALLTGSVAGLAGLIASSGGSRNKQNQDAVEKGGLTVLDVASMVPSKSVGVEGVGSGSDIDRRLSLQARNGPDGGKQRKADVQVELSHHRHVKNVHGWLEDRQKRTNSLIDSLVKFTLIHIESLTQTDSATDLQEARQRHIALSGSFANLFPLTIAFDVVEDGSSLQSPQIRNLRLTLPTWLETALNQTGGLYSKLVGRNDLPAILLMLRTMIPLVALRRNMYTNLMENYTDLVRDHVRAWEGQTGIDFVPYHPPSSSSSSFSSSSSARKRTGQTQKADEALAKSLILPDQAESLVLKNKSGACLTLRFTIRWNRFGHATPHIDAIPSVPNHLTNATGEEFLQGFQENFNHMLKVALAQDGLVGLPDIDQEDQEDELGPESGRWGVMVIIHATIKAFFGLEDDADAESAESRVGEESSMDAA</sequence>
<evidence type="ECO:0000256" key="1">
    <source>
        <dbReference type="SAM" id="MobiDB-lite"/>
    </source>
</evidence>
<name>A0A5C3DP26_9BASI</name>
<proteinExistence type="predicted"/>
<dbReference type="OrthoDB" id="2552560at2759"/>
<evidence type="ECO:0000313" key="2">
    <source>
        <dbReference type="EMBL" id="SPO19818.1"/>
    </source>
</evidence>
<feature type="compositionally biased region" description="Low complexity" evidence="1">
    <location>
        <begin position="376"/>
        <end position="387"/>
    </location>
</feature>